<name>A0A803NJG0_CANSA</name>
<dbReference type="FunFam" id="1.10.8.60:FF:000030">
    <property type="entry name" value="replication factor C subunit 3"/>
    <property type="match status" value="1"/>
</dbReference>
<dbReference type="PANTHER" id="PTHR11669">
    <property type="entry name" value="REPLICATION FACTOR C / DNA POLYMERASE III GAMMA-TAU SUBUNIT"/>
    <property type="match status" value="1"/>
</dbReference>
<dbReference type="EMBL" id="UZAU01000056">
    <property type="status" value="NOT_ANNOTATED_CDS"/>
    <property type="molecule type" value="Genomic_DNA"/>
</dbReference>
<evidence type="ECO:0000313" key="2">
    <source>
        <dbReference type="EnsemblPlants" id="cds.evm.model.01.2028"/>
    </source>
</evidence>
<evidence type="ECO:0000313" key="3">
    <source>
        <dbReference type="Proteomes" id="UP000596661"/>
    </source>
</evidence>
<dbReference type="AlphaFoldDB" id="A0A803NJG0"/>
<dbReference type="Gene3D" id="1.10.8.60">
    <property type="match status" value="1"/>
</dbReference>
<dbReference type="SUPFAM" id="SSF48019">
    <property type="entry name" value="post-AAA+ oligomerization domain-like"/>
    <property type="match status" value="1"/>
</dbReference>
<evidence type="ECO:0000256" key="1">
    <source>
        <dbReference type="SAM" id="MobiDB-lite"/>
    </source>
</evidence>
<dbReference type="GO" id="GO:0006261">
    <property type="term" value="P:DNA-templated DNA replication"/>
    <property type="evidence" value="ECO:0007669"/>
    <property type="project" value="TreeGrafter"/>
</dbReference>
<dbReference type="GO" id="GO:0006281">
    <property type="term" value="P:DNA repair"/>
    <property type="evidence" value="ECO:0007669"/>
    <property type="project" value="TreeGrafter"/>
</dbReference>
<dbReference type="Gene3D" id="3.40.50.300">
    <property type="entry name" value="P-loop containing nucleotide triphosphate hydrolases"/>
    <property type="match status" value="1"/>
</dbReference>
<protein>
    <recommendedName>
        <fullName evidence="4">Replication factor C subunit 3-like</fullName>
    </recommendedName>
</protein>
<dbReference type="GO" id="GO:0003677">
    <property type="term" value="F:DNA binding"/>
    <property type="evidence" value="ECO:0007669"/>
    <property type="project" value="InterPro"/>
</dbReference>
<dbReference type="Gramene" id="evm.model.01.2028">
    <property type="protein sequence ID" value="cds.evm.model.01.2028"/>
    <property type="gene ID" value="evm.TU.01.2028"/>
</dbReference>
<dbReference type="Pfam" id="PF21960">
    <property type="entry name" value="RCF1-5-like_lid"/>
    <property type="match status" value="1"/>
</dbReference>
<dbReference type="InterPro" id="IPR008921">
    <property type="entry name" value="DNA_pol3_clamp-load_cplx_C"/>
</dbReference>
<reference evidence="2" key="2">
    <citation type="submission" date="2021-03" db="UniProtKB">
        <authorList>
            <consortium name="EnsemblPlants"/>
        </authorList>
    </citation>
    <scope>IDENTIFICATION</scope>
</reference>
<keyword evidence="3" id="KW-1185">Reference proteome</keyword>
<dbReference type="OMA" id="MEKYKGC"/>
<dbReference type="PROSITE" id="PS51257">
    <property type="entry name" value="PROKAR_LIPOPROTEIN"/>
    <property type="match status" value="1"/>
</dbReference>
<organism evidence="2 3">
    <name type="scientific">Cannabis sativa</name>
    <name type="common">Hemp</name>
    <name type="synonym">Marijuana</name>
    <dbReference type="NCBI Taxonomy" id="3483"/>
    <lineage>
        <taxon>Eukaryota</taxon>
        <taxon>Viridiplantae</taxon>
        <taxon>Streptophyta</taxon>
        <taxon>Embryophyta</taxon>
        <taxon>Tracheophyta</taxon>
        <taxon>Spermatophyta</taxon>
        <taxon>Magnoliopsida</taxon>
        <taxon>eudicotyledons</taxon>
        <taxon>Gunneridae</taxon>
        <taxon>Pentapetalae</taxon>
        <taxon>rosids</taxon>
        <taxon>fabids</taxon>
        <taxon>Rosales</taxon>
        <taxon>Cannabaceae</taxon>
        <taxon>Cannabis</taxon>
    </lineage>
</organism>
<dbReference type="SUPFAM" id="SSF52540">
    <property type="entry name" value="P-loop containing nucleoside triphosphate hydrolases"/>
    <property type="match status" value="1"/>
</dbReference>
<dbReference type="GO" id="GO:0005663">
    <property type="term" value="C:DNA replication factor C complex"/>
    <property type="evidence" value="ECO:0007669"/>
    <property type="project" value="TreeGrafter"/>
</dbReference>
<dbReference type="PANTHER" id="PTHR11669:SF52">
    <property type="entry name" value="OS10G0574500 PROTEIN"/>
    <property type="match status" value="1"/>
</dbReference>
<feature type="region of interest" description="Disordered" evidence="1">
    <location>
        <begin position="115"/>
        <end position="162"/>
    </location>
</feature>
<evidence type="ECO:0008006" key="4">
    <source>
        <dbReference type="Google" id="ProtNLM"/>
    </source>
</evidence>
<sequence>MPRSVSIPPSFSSLSCSPKLSNLAFGKRRYKAKENLKAHDGAAEEEDYYDYYDDNQKNNRKGYSPYYRGLLANTSPSIPADQTHYAVPSSPDAFSSSSFASTIFIRVQEALGNSCFQSKTSSSSTTKKESEKNNDDDDDYQNDPVVPPNSTAEDSSRSSVGVVDVVVDRPSPLLSIMESRGIDNGGGDQIKKPLRESYEGGRPGEPPLSNEAKRVFEWADKYRPKALEHFICNQNKANELHLLAKRGECGHFIFQGPAGAGKRTMIWAMLRELFGHDSLHQASEEFRVFSLQGEEVGSIKVLVKNCPRLLEINISDIKGYEKHVIYELIMEGVSHKNPSLPCKPLPDNCRAIIFYGVDKLSSDAILYIKWLLERYNVCNKIFFCCSDASKLQALKTTCTVVQLLPPSRTEIIKVLKLIADKEEIDLPDKLAEKITDASKKNLRQAIRSFEATWLKHYPFTEDQVILNGWEDDIANIAKNMIEEQGPKLLYIIRGKLQNLVEHDVSPELIFQSLAEEVMKRLDDETFKSRVHNLYAEYSRIDESYLESSKGPAHTRKSTNAQQYMRIEEFIAKFMSYYKTEATKIMQQENESRNSEI</sequence>
<dbReference type="EnsemblPlants" id="evm.model.01.2028">
    <property type="protein sequence ID" value="cds.evm.model.01.2028"/>
    <property type="gene ID" value="evm.TU.01.2028"/>
</dbReference>
<dbReference type="InterPro" id="IPR050238">
    <property type="entry name" value="DNA_Rep/Repair_Clamp_Loader"/>
</dbReference>
<proteinExistence type="predicted"/>
<reference evidence="2" key="1">
    <citation type="submission" date="2018-11" db="EMBL/GenBank/DDBJ databases">
        <authorList>
            <person name="Grassa J C."/>
        </authorList>
    </citation>
    <scope>NUCLEOTIDE SEQUENCE [LARGE SCALE GENOMIC DNA]</scope>
</reference>
<dbReference type="GO" id="GO:0005634">
    <property type="term" value="C:nucleus"/>
    <property type="evidence" value="ECO:0007669"/>
    <property type="project" value="TreeGrafter"/>
</dbReference>
<accession>A0A803NJG0</accession>
<dbReference type="Proteomes" id="UP000596661">
    <property type="component" value="Chromosome 1"/>
</dbReference>
<dbReference type="InterPro" id="IPR027417">
    <property type="entry name" value="P-loop_NTPase"/>
</dbReference>
<dbReference type="Gene3D" id="1.20.272.10">
    <property type="match status" value="1"/>
</dbReference>
<dbReference type="GO" id="GO:0003689">
    <property type="term" value="F:DNA clamp loader activity"/>
    <property type="evidence" value="ECO:0007669"/>
    <property type="project" value="TreeGrafter"/>
</dbReference>